<dbReference type="Proteomes" id="UP000717328">
    <property type="component" value="Unassembled WGS sequence"/>
</dbReference>
<accession>A0A9P7K7V5</accession>
<dbReference type="AlphaFoldDB" id="A0A9P7K7V5"/>
<proteinExistence type="predicted"/>
<name>A0A9P7K7V5_9AGAR</name>
<dbReference type="OrthoDB" id="3335429at2759"/>
<gene>
    <name evidence="1" type="ORF">H0H81_004502</name>
</gene>
<evidence type="ECO:0000313" key="1">
    <source>
        <dbReference type="EMBL" id="KAG5639300.1"/>
    </source>
</evidence>
<keyword evidence="2" id="KW-1185">Reference proteome</keyword>
<evidence type="ECO:0000313" key="2">
    <source>
        <dbReference type="Proteomes" id="UP000717328"/>
    </source>
</evidence>
<organism evidence="1 2">
    <name type="scientific">Sphagnurus paluster</name>
    <dbReference type="NCBI Taxonomy" id="117069"/>
    <lineage>
        <taxon>Eukaryota</taxon>
        <taxon>Fungi</taxon>
        <taxon>Dikarya</taxon>
        <taxon>Basidiomycota</taxon>
        <taxon>Agaricomycotina</taxon>
        <taxon>Agaricomycetes</taxon>
        <taxon>Agaricomycetidae</taxon>
        <taxon>Agaricales</taxon>
        <taxon>Tricholomatineae</taxon>
        <taxon>Lyophyllaceae</taxon>
        <taxon>Sphagnurus</taxon>
    </lineage>
</organism>
<comment type="caution">
    <text evidence="1">The sequence shown here is derived from an EMBL/GenBank/DDBJ whole genome shotgun (WGS) entry which is preliminary data.</text>
</comment>
<sequence length="265" mass="29868">MRPESWTTFHCENPDFVVKSVPDDISFKVNRASMRNSEVFRTLSNPRHLPIPELAFSGDMFSVGEADSENQEQVVDLHETTSVLLALLRLLHYPLAPPILQPDDEKLERAILNHKLPKRIYDPATVIPLPILISLLYPLVDKYALSDAITKILNAHLLAHAPVFPMPIYGFATAHKLEYVACQASQYLMPLSSYKEEEIIVIPTVSAYHKLVQLQALRVKALRELVLKEDIFPHGYGACTSHQRETTALWDAKRIALAPLIETSA</sequence>
<dbReference type="EMBL" id="JABCKI010005725">
    <property type="protein sequence ID" value="KAG5639300.1"/>
    <property type="molecule type" value="Genomic_DNA"/>
</dbReference>
<protein>
    <recommendedName>
        <fullName evidence="3">BTB domain-containing protein</fullName>
    </recommendedName>
</protein>
<evidence type="ECO:0008006" key="3">
    <source>
        <dbReference type="Google" id="ProtNLM"/>
    </source>
</evidence>
<reference evidence="1" key="1">
    <citation type="submission" date="2021-02" db="EMBL/GenBank/DDBJ databases">
        <authorList>
            <person name="Nieuwenhuis M."/>
            <person name="Van De Peppel L.J.J."/>
        </authorList>
    </citation>
    <scope>NUCLEOTIDE SEQUENCE</scope>
    <source>
        <strain evidence="1">D49</strain>
    </source>
</reference>
<reference evidence="1" key="2">
    <citation type="submission" date="2021-10" db="EMBL/GenBank/DDBJ databases">
        <title>Phylogenomics reveals ancestral predisposition of the termite-cultivated fungus Termitomyces towards a domesticated lifestyle.</title>
        <authorList>
            <person name="Auxier B."/>
            <person name="Grum-Grzhimaylo A."/>
            <person name="Cardenas M.E."/>
            <person name="Lodge J.D."/>
            <person name="Laessoe T."/>
            <person name="Pedersen O."/>
            <person name="Smith M.E."/>
            <person name="Kuyper T.W."/>
            <person name="Franco-Molano E.A."/>
            <person name="Baroni T.J."/>
            <person name="Aanen D.K."/>
        </authorList>
    </citation>
    <scope>NUCLEOTIDE SEQUENCE</scope>
    <source>
        <strain evidence="1">D49</strain>
    </source>
</reference>